<dbReference type="Proteomes" id="UP000189703">
    <property type="component" value="Unplaced"/>
</dbReference>
<accession>A0A1U7ZBP2</accession>
<evidence type="ECO:0000313" key="2">
    <source>
        <dbReference type="RefSeq" id="XP_010245266.1"/>
    </source>
</evidence>
<organism evidence="1 2">
    <name type="scientific">Nelumbo nucifera</name>
    <name type="common">Sacred lotus</name>
    <dbReference type="NCBI Taxonomy" id="4432"/>
    <lineage>
        <taxon>Eukaryota</taxon>
        <taxon>Viridiplantae</taxon>
        <taxon>Streptophyta</taxon>
        <taxon>Embryophyta</taxon>
        <taxon>Tracheophyta</taxon>
        <taxon>Spermatophyta</taxon>
        <taxon>Magnoliopsida</taxon>
        <taxon>Proteales</taxon>
        <taxon>Nelumbonaceae</taxon>
        <taxon>Nelumbo</taxon>
    </lineage>
</organism>
<keyword evidence="1" id="KW-1185">Reference proteome</keyword>
<dbReference type="KEGG" id="nnu:104588840"/>
<dbReference type="InParanoid" id="A0A1U7ZBP2"/>
<reference evidence="2" key="1">
    <citation type="submission" date="2025-08" db="UniProtKB">
        <authorList>
            <consortium name="RefSeq"/>
        </authorList>
    </citation>
    <scope>IDENTIFICATION</scope>
</reference>
<dbReference type="RefSeq" id="XP_010245266.1">
    <property type="nucleotide sequence ID" value="XM_010246964.2"/>
</dbReference>
<sequence length="148" mass="17680">MFLPTEYTMVEFYLKPKILKFGFRAKKKKKTEQYNQLTEWDDQASLAFTLVAKEFTIQTGQPRSLTLVCAQIIETLETWRKDEHEGRSPWQRRGLLYRSKSTEMGLPELLVRSLHYKCRLLRRQVLQLSIFSIWLNMSTRHNTYGCRI</sequence>
<gene>
    <name evidence="2" type="primary">LOC104588840</name>
</gene>
<dbReference type="GeneID" id="104588840"/>
<name>A0A1U7ZBP2_NELNU</name>
<protein>
    <submittedName>
        <fullName evidence="2">Uncharacterized protein LOC104588840</fullName>
    </submittedName>
</protein>
<evidence type="ECO:0000313" key="1">
    <source>
        <dbReference type="Proteomes" id="UP000189703"/>
    </source>
</evidence>
<dbReference type="AlphaFoldDB" id="A0A1U7ZBP2"/>
<proteinExistence type="predicted"/>